<evidence type="ECO:0000256" key="4">
    <source>
        <dbReference type="ARBA" id="ARBA00023065"/>
    </source>
</evidence>
<comment type="function">
    <text evidence="7">F(1)F(0) ATP synthase produces ATP from ADP in the presence of a proton or sodium gradient. F-type ATPases consist of two structural domains, F(1) containing the extramembraneous catalytic core and F(0) containing the membrane proton channel, linked together by a central stalk and a peripheral stalk. During catalysis, ATP synthesis in the catalytic domain of F(1) is coupled via a rotary mechanism of the central stalk subunits to proton translocation.</text>
</comment>
<dbReference type="GO" id="GO:0005886">
    <property type="term" value="C:plasma membrane"/>
    <property type="evidence" value="ECO:0007669"/>
    <property type="project" value="UniProtKB-SubCell"/>
</dbReference>
<dbReference type="Proteomes" id="UP001204579">
    <property type="component" value="Unassembled WGS sequence"/>
</dbReference>
<dbReference type="AlphaFoldDB" id="A0AAW5N760"/>
<accession>A0AAW5N760</accession>
<evidence type="ECO:0000256" key="3">
    <source>
        <dbReference type="ARBA" id="ARBA00022781"/>
    </source>
</evidence>
<keyword evidence="2 7" id="KW-0813">Transport</keyword>
<keyword evidence="6 7" id="KW-0066">ATP synthesis</keyword>
<dbReference type="RefSeq" id="WP_258335361.1">
    <property type="nucleotide sequence ID" value="NZ_CALULB010000007.1"/>
</dbReference>
<dbReference type="GO" id="GO:0046933">
    <property type="term" value="F:proton-transporting ATP synthase activity, rotational mechanism"/>
    <property type="evidence" value="ECO:0007669"/>
    <property type="project" value="UniProtKB-UniRule"/>
</dbReference>
<dbReference type="SUPFAM" id="SSF47928">
    <property type="entry name" value="N-terminal domain of the delta subunit of the F1F0-ATP synthase"/>
    <property type="match status" value="1"/>
</dbReference>
<evidence type="ECO:0000256" key="6">
    <source>
        <dbReference type="ARBA" id="ARBA00023310"/>
    </source>
</evidence>
<comment type="caution">
    <text evidence="8">The sequence shown here is derived from an EMBL/GenBank/DDBJ whole genome shotgun (WGS) entry which is preliminary data.</text>
</comment>
<comment type="function">
    <text evidence="7">This protein is part of the stalk that links CF(0) to CF(1). It either transmits conformational changes from CF(0) to CF(1) or is implicated in proton conduction.</text>
</comment>
<dbReference type="InterPro" id="IPR000711">
    <property type="entry name" value="ATPase_OSCP/dsu"/>
</dbReference>
<keyword evidence="5 7" id="KW-0472">Membrane</keyword>
<proteinExistence type="inferred from homology"/>
<organism evidence="8 9">
    <name type="scientific">Phocaeicola barnesiae</name>
    <dbReference type="NCBI Taxonomy" id="376804"/>
    <lineage>
        <taxon>Bacteria</taxon>
        <taxon>Pseudomonadati</taxon>
        <taxon>Bacteroidota</taxon>
        <taxon>Bacteroidia</taxon>
        <taxon>Bacteroidales</taxon>
        <taxon>Bacteroidaceae</taxon>
        <taxon>Phocaeicola</taxon>
    </lineage>
</organism>
<evidence type="ECO:0000313" key="9">
    <source>
        <dbReference type="Proteomes" id="UP001204579"/>
    </source>
</evidence>
<dbReference type="NCBIfam" id="TIGR01145">
    <property type="entry name" value="ATP_synt_delta"/>
    <property type="match status" value="1"/>
</dbReference>
<keyword evidence="7" id="KW-0139">CF(1)</keyword>
<name>A0AAW5N760_9BACT</name>
<keyword evidence="4 7" id="KW-0406">Ion transport</keyword>
<comment type="subcellular location">
    <subcellularLocation>
        <location evidence="7">Cell membrane</location>
        <topology evidence="7">Peripheral membrane protein</topology>
    </subcellularLocation>
    <subcellularLocation>
        <location evidence="1">Membrane</location>
    </subcellularLocation>
</comment>
<dbReference type="Pfam" id="PF00213">
    <property type="entry name" value="OSCP"/>
    <property type="match status" value="1"/>
</dbReference>
<dbReference type="EMBL" id="JANRHJ010000002">
    <property type="protein sequence ID" value="MCR8872970.1"/>
    <property type="molecule type" value="Genomic_DNA"/>
</dbReference>
<evidence type="ECO:0000256" key="1">
    <source>
        <dbReference type="ARBA" id="ARBA00004370"/>
    </source>
</evidence>
<protein>
    <recommendedName>
        <fullName evidence="7">ATP synthase subunit delta</fullName>
    </recommendedName>
    <alternativeName>
        <fullName evidence="7">ATP synthase F(1) sector subunit delta</fullName>
    </alternativeName>
    <alternativeName>
        <fullName evidence="7">F-type ATPase subunit delta</fullName>
        <shortName evidence="7">F-ATPase subunit delta</shortName>
    </alternativeName>
</protein>
<keyword evidence="7" id="KW-1003">Cell membrane</keyword>
<keyword evidence="9" id="KW-1185">Reference proteome</keyword>
<evidence type="ECO:0000313" key="8">
    <source>
        <dbReference type="EMBL" id="MCR8872970.1"/>
    </source>
</evidence>
<dbReference type="HAMAP" id="MF_01416">
    <property type="entry name" value="ATP_synth_delta_bact"/>
    <property type="match status" value="1"/>
</dbReference>
<reference evidence="8 9" key="1">
    <citation type="submission" date="2022-08" db="EMBL/GenBank/DDBJ databases">
        <authorList>
            <person name="Zeman M."/>
            <person name="Kubasova T."/>
        </authorList>
    </citation>
    <scope>NUCLEOTIDE SEQUENCE [LARGE SCALE GENOMIC DNA]</scope>
    <source>
        <strain evidence="8 9">ET62</strain>
    </source>
</reference>
<sequence>MNIGVISVRYARALLAFAKSRGTEDRVYDETKRLARVSVTVPQLRHTIENPVLSIATKHKLLCDAVGVKEVSEELKRFFRLVLEEKREKFLQFMIWSYIDLYREDKHILIGKLTTAVESPKLVKKLEELASARTNGVVELETKVDPSIIGGYIIELAGFRLDASVQNQLKRIRRQFIARNRRIV</sequence>
<keyword evidence="3 7" id="KW-0375">Hydrogen ion transport</keyword>
<dbReference type="InterPro" id="IPR026015">
    <property type="entry name" value="ATP_synth_OSCP/delta_N_sf"/>
</dbReference>
<dbReference type="NCBIfam" id="NF009964">
    <property type="entry name" value="PRK13429.1-3"/>
    <property type="match status" value="1"/>
</dbReference>
<evidence type="ECO:0000256" key="7">
    <source>
        <dbReference type="HAMAP-Rule" id="MF_01416"/>
    </source>
</evidence>
<gene>
    <name evidence="7" type="primary">atpH</name>
    <name evidence="8" type="ORF">NW209_02850</name>
</gene>
<evidence type="ECO:0000256" key="5">
    <source>
        <dbReference type="ARBA" id="ARBA00023136"/>
    </source>
</evidence>
<dbReference type="Gene3D" id="1.10.520.20">
    <property type="entry name" value="N-terminal domain of the delta subunit of the F1F0-ATP synthase"/>
    <property type="match status" value="1"/>
</dbReference>
<evidence type="ECO:0000256" key="2">
    <source>
        <dbReference type="ARBA" id="ARBA00022448"/>
    </source>
</evidence>
<dbReference type="PANTHER" id="PTHR11910">
    <property type="entry name" value="ATP SYNTHASE DELTA CHAIN"/>
    <property type="match status" value="1"/>
</dbReference>
<dbReference type="GO" id="GO:0045259">
    <property type="term" value="C:proton-transporting ATP synthase complex"/>
    <property type="evidence" value="ECO:0007669"/>
    <property type="project" value="UniProtKB-KW"/>
</dbReference>
<comment type="similarity">
    <text evidence="7">Belongs to the ATPase delta chain family.</text>
</comment>
<dbReference type="PRINTS" id="PR00125">
    <property type="entry name" value="ATPASEDELTA"/>
</dbReference>